<dbReference type="GO" id="GO:0016485">
    <property type="term" value="P:protein processing"/>
    <property type="evidence" value="ECO:0007669"/>
    <property type="project" value="TreeGrafter"/>
</dbReference>
<keyword evidence="3 4" id="KW-0720">Serine protease</keyword>
<dbReference type="Pfam" id="PF00082">
    <property type="entry name" value="Peptidase_S8"/>
    <property type="match status" value="1"/>
</dbReference>
<dbReference type="EMBL" id="FNQF01000005">
    <property type="protein sequence ID" value="SEA43102.1"/>
    <property type="molecule type" value="Genomic_DNA"/>
</dbReference>
<dbReference type="PROSITE" id="PS51892">
    <property type="entry name" value="SUBTILASE"/>
    <property type="match status" value="1"/>
</dbReference>
<gene>
    <name evidence="6" type="ORF">SAMN05421540_105261</name>
</gene>
<dbReference type="InterPro" id="IPR023828">
    <property type="entry name" value="Peptidase_S8_Ser-AS"/>
</dbReference>
<dbReference type="PANTHER" id="PTHR42884:SF14">
    <property type="entry name" value="NEUROENDOCRINE CONVERTASE 1"/>
    <property type="match status" value="1"/>
</dbReference>
<dbReference type="PANTHER" id="PTHR42884">
    <property type="entry name" value="PROPROTEIN CONVERTASE SUBTILISIN/KEXIN-RELATED"/>
    <property type="match status" value="1"/>
</dbReference>
<keyword evidence="7" id="KW-1185">Reference proteome</keyword>
<evidence type="ECO:0000256" key="1">
    <source>
        <dbReference type="ARBA" id="ARBA00022670"/>
    </source>
</evidence>
<dbReference type="GO" id="GO:0004252">
    <property type="term" value="F:serine-type endopeptidase activity"/>
    <property type="evidence" value="ECO:0007669"/>
    <property type="project" value="UniProtKB-UniRule"/>
</dbReference>
<name>A0A1H4B5L6_9FLAO</name>
<protein>
    <submittedName>
        <fullName evidence="6">Subtilase family protein</fullName>
    </submittedName>
</protein>
<evidence type="ECO:0000256" key="3">
    <source>
        <dbReference type="ARBA" id="ARBA00022825"/>
    </source>
</evidence>
<feature type="active site" description="Charge relay system" evidence="4">
    <location>
        <position position="195"/>
    </location>
</feature>
<dbReference type="InterPro" id="IPR015500">
    <property type="entry name" value="Peptidase_S8_subtilisin-rel"/>
</dbReference>
<dbReference type="Proteomes" id="UP000198820">
    <property type="component" value="Unassembled WGS sequence"/>
</dbReference>
<dbReference type="PRINTS" id="PR00723">
    <property type="entry name" value="SUBTILISIN"/>
</dbReference>
<dbReference type="InterPro" id="IPR000209">
    <property type="entry name" value="Peptidase_S8/S53_dom"/>
</dbReference>
<evidence type="ECO:0000313" key="6">
    <source>
        <dbReference type="EMBL" id="SEA43102.1"/>
    </source>
</evidence>
<keyword evidence="2 4" id="KW-0378">Hydrolase</keyword>
<dbReference type="Gene3D" id="3.40.50.200">
    <property type="entry name" value="Peptidase S8/S53 domain"/>
    <property type="match status" value="1"/>
</dbReference>
<dbReference type="RefSeq" id="WP_093244182.1">
    <property type="nucleotide sequence ID" value="NZ_FNQF01000005.1"/>
</dbReference>
<evidence type="ECO:0000259" key="5">
    <source>
        <dbReference type="Pfam" id="PF00082"/>
    </source>
</evidence>
<dbReference type="SUPFAM" id="SSF52743">
    <property type="entry name" value="Subtilisin-like"/>
    <property type="match status" value="1"/>
</dbReference>
<reference evidence="6 7" key="1">
    <citation type="submission" date="2016-10" db="EMBL/GenBank/DDBJ databases">
        <authorList>
            <person name="de Groot N.N."/>
        </authorList>
    </citation>
    <scope>NUCLEOTIDE SEQUENCE [LARGE SCALE GENOMIC DNA]</scope>
    <source>
        <strain evidence="6 7">DSM 23581</strain>
    </source>
</reference>
<dbReference type="STRING" id="908615.SAMN05421540_105261"/>
<feature type="domain" description="Peptidase S8/S53" evidence="5">
    <location>
        <begin position="160"/>
        <end position="418"/>
    </location>
</feature>
<proteinExistence type="inferred from homology"/>
<dbReference type="AlphaFoldDB" id="A0A1H4B5L6"/>
<feature type="active site" description="Charge relay system" evidence="4">
    <location>
        <position position="383"/>
    </location>
</feature>
<sequence>MKNILICLFVLVSAVTMGQEKLLYDYYVKVAKESGINLSNYSEQTDGTLHIDTSNEVLNTFFNSHDIKAIVHPFKNSNQDHIRRIFRIRTSFDNFDLKAQDITVFESVDFFSVVNNAENIHLSEPNDYDTGNAIVNNLYRNSFSHLELIKANQAWNITTGNNSVVGVIDSNFEVTHEDLSNNILWYEQNQSGGHHGTRVSSCIAAETNNNTGIASIGYKTKLHLLKYNYSILYPTEQAFILAQNSSVNNIKVINISLKEPYHSNFEDVYQEITEDYGVTVVAASGNGTYGNNCGNHPVYGANNSYCYPASYNHVISVSSVGHVFKYGNENQWGEYNWKDVHDHKINDISQTHTHNDKVDIVAPGYSILCATENNSYGFFTGTSYASPIVAGVASLMYSANPTITPNQVKQILMDTAVDIYQIPENQPYVGLLGAGRVNAYAAVLQAKCLANPSTGLDLMMQNSDQDFGVEPDIDTDPIWDSPDIGVRNQPDGLLVQEHEDLHYVNNQTPVYVYVRVTNNSCETSLGTENLNLYWAKGGLSQFWPAVWSSGATQNNLPIGDIIGNQGIPVLTPGESTIIQFEWYPHDPEDYENNGNFTKPWMFCFLARIETFDDPMTFPEVTNVSTNTRNNNNIAYKNTTVLNVTEDISGTITAGNSFSEEARSYNFNFFTNSIRDSRIWEQAEISIELDDILWQRWQESGGESQHMIILKDGEQTLLLTRNNSQLSNVNFGENEGGLLTLKINFLAKNVDSQEKFNLHVEQYDITKDVSLGGFTYKVQRDDSRAKFLAGGLRELNNNDIILKANQINEAATYYWYDSNGILLHSGDQLTITSPIAQEYKLEIIADSDGHKDYALLNSDNLGQLTSISPNPANDQVQIDYQIQGVVSAYISITSIQTAESNNYVINLNDSNIDIDVSTYTSGSYVVALFCDGVNVETKNLIIQ</sequence>
<evidence type="ECO:0000313" key="7">
    <source>
        <dbReference type="Proteomes" id="UP000198820"/>
    </source>
</evidence>
<organism evidence="6 7">
    <name type="scientific">Psychroflexus halocasei</name>
    <dbReference type="NCBI Taxonomy" id="908615"/>
    <lineage>
        <taxon>Bacteria</taxon>
        <taxon>Pseudomonadati</taxon>
        <taxon>Bacteroidota</taxon>
        <taxon>Flavobacteriia</taxon>
        <taxon>Flavobacteriales</taxon>
        <taxon>Flavobacteriaceae</taxon>
        <taxon>Psychroflexus</taxon>
    </lineage>
</organism>
<evidence type="ECO:0000256" key="4">
    <source>
        <dbReference type="PROSITE-ProRule" id="PRU01240"/>
    </source>
</evidence>
<dbReference type="GO" id="GO:0016020">
    <property type="term" value="C:membrane"/>
    <property type="evidence" value="ECO:0007669"/>
    <property type="project" value="TreeGrafter"/>
</dbReference>
<dbReference type="PROSITE" id="PS00138">
    <property type="entry name" value="SUBTILASE_SER"/>
    <property type="match status" value="1"/>
</dbReference>
<feature type="active site" description="Charge relay system" evidence="4">
    <location>
        <position position="169"/>
    </location>
</feature>
<comment type="similarity">
    <text evidence="4">Belongs to the peptidase S8 family.</text>
</comment>
<evidence type="ECO:0000256" key="2">
    <source>
        <dbReference type="ARBA" id="ARBA00022801"/>
    </source>
</evidence>
<dbReference type="InterPro" id="IPR036852">
    <property type="entry name" value="Peptidase_S8/S53_dom_sf"/>
</dbReference>
<accession>A0A1H4B5L6</accession>
<keyword evidence="1 4" id="KW-0645">Protease</keyword>